<dbReference type="AlphaFoldDB" id="A0AAV2JGL0"/>
<dbReference type="PANTHER" id="PTHR12997">
    <property type="entry name" value="TYPE I INOSITOL-1,4,5-TRISPHOSPHATE 5-PHOSPHATASE"/>
    <property type="match status" value="1"/>
</dbReference>
<reference evidence="1 2" key="1">
    <citation type="submission" date="2024-04" db="EMBL/GenBank/DDBJ databases">
        <authorList>
            <person name="Waldvogel A.-M."/>
            <person name="Schoenle A."/>
        </authorList>
    </citation>
    <scope>NUCLEOTIDE SEQUENCE [LARGE SCALE GENOMIC DNA]</scope>
</reference>
<dbReference type="InterPro" id="IPR039737">
    <property type="entry name" value="INPP5A"/>
</dbReference>
<sequence>MTWSRRSIQIHKPHFLALHCQEVGGKKCGMANVDSFVTELLSSEALKEFSAARVYLDKNYMSQEHFTVSTLLKYSSTLCSLLKTEDGWTDGEDNVSINVCRVDMMWRRFTHGHGFNQGCPNF</sequence>
<dbReference type="EMBL" id="OZ035835">
    <property type="protein sequence ID" value="CAL1576856.1"/>
    <property type="molecule type" value="Genomic_DNA"/>
</dbReference>
<gene>
    <name evidence="1" type="ORF">KC01_LOCUS8256</name>
</gene>
<dbReference type="PANTHER" id="PTHR12997:SF10">
    <property type="entry name" value="INOSITOL-POLYPHOSPHATE 5-PHOSPHATASE"/>
    <property type="match status" value="1"/>
</dbReference>
<accession>A0AAV2JGL0</accession>
<keyword evidence="2" id="KW-1185">Reference proteome</keyword>
<evidence type="ECO:0000313" key="1">
    <source>
        <dbReference type="EMBL" id="CAL1576856.1"/>
    </source>
</evidence>
<dbReference type="Proteomes" id="UP001497482">
    <property type="component" value="Chromosome 13"/>
</dbReference>
<evidence type="ECO:0000313" key="2">
    <source>
        <dbReference type="Proteomes" id="UP001497482"/>
    </source>
</evidence>
<organism evidence="1 2">
    <name type="scientific">Knipowitschia caucasica</name>
    <name type="common">Caucasian dwarf goby</name>
    <name type="synonym">Pomatoschistus caucasicus</name>
    <dbReference type="NCBI Taxonomy" id="637954"/>
    <lineage>
        <taxon>Eukaryota</taxon>
        <taxon>Metazoa</taxon>
        <taxon>Chordata</taxon>
        <taxon>Craniata</taxon>
        <taxon>Vertebrata</taxon>
        <taxon>Euteleostomi</taxon>
        <taxon>Actinopterygii</taxon>
        <taxon>Neopterygii</taxon>
        <taxon>Teleostei</taxon>
        <taxon>Neoteleostei</taxon>
        <taxon>Acanthomorphata</taxon>
        <taxon>Gobiaria</taxon>
        <taxon>Gobiiformes</taxon>
        <taxon>Gobioidei</taxon>
        <taxon>Gobiidae</taxon>
        <taxon>Gobiinae</taxon>
        <taxon>Knipowitschia</taxon>
    </lineage>
</organism>
<protein>
    <submittedName>
        <fullName evidence="1">Uncharacterized protein</fullName>
    </submittedName>
</protein>
<name>A0AAV2JGL0_KNICA</name>
<dbReference type="GO" id="GO:0004445">
    <property type="term" value="F:inositol-polyphosphate 5-phosphatase activity"/>
    <property type="evidence" value="ECO:0007669"/>
    <property type="project" value="InterPro"/>
</dbReference>
<proteinExistence type="predicted"/>